<evidence type="ECO:0000313" key="2">
    <source>
        <dbReference type="Proteomes" id="UP000183832"/>
    </source>
</evidence>
<accession>A0A1J1ITX9</accession>
<dbReference type="EMBL" id="CVRI01000059">
    <property type="protein sequence ID" value="CRL03568.1"/>
    <property type="molecule type" value="Genomic_DNA"/>
</dbReference>
<organism evidence="1 2">
    <name type="scientific">Clunio marinus</name>
    <dbReference type="NCBI Taxonomy" id="568069"/>
    <lineage>
        <taxon>Eukaryota</taxon>
        <taxon>Metazoa</taxon>
        <taxon>Ecdysozoa</taxon>
        <taxon>Arthropoda</taxon>
        <taxon>Hexapoda</taxon>
        <taxon>Insecta</taxon>
        <taxon>Pterygota</taxon>
        <taxon>Neoptera</taxon>
        <taxon>Endopterygota</taxon>
        <taxon>Diptera</taxon>
        <taxon>Nematocera</taxon>
        <taxon>Chironomoidea</taxon>
        <taxon>Chironomidae</taxon>
        <taxon>Clunio</taxon>
    </lineage>
</organism>
<dbReference type="Proteomes" id="UP000183832">
    <property type="component" value="Unassembled WGS sequence"/>
</dbReference>
<dbReference type="AlphaFoldDB" id="A0A1J1ITX9"/>
<keyword evidence="2" id="KW-1185">Reference proteome</keyword>
<gene>
    <name evidence="1" type="ORF">CLUMA_CG016726</name>
</gene>
<reference evidence="1 2" key="1">
    <citation type="submission" date="2015-04" db="EMBL/GenBank/DDBJ databases">
        <authorList>
            <person name="Syromyatnikov M.Y."/>
            <person name="Popov V.N."/>
        </authorList>
    </citation>
    <scope>NUCLEOTIDE SEQUENCE [LARGE SCALE GENOMIC DNA]</scope>
</reference>
<protein>
    <submittedName>
        <fullName evidence="1">CLUMA_CG016726, isoform A</fullName>
    </submittedName>
</protein>
<proteinExistence type="predicted"/>
<sequence length="67" mass="7978">MLGKLRKCLNCPMMKLLLREAFPNNIQYPTRQTDLVEGRNNMLRRKTHESCIKYFYDGKERGEVELS</sequence>
<evidence type="ECO:0000313" key="1">
    <source>
        <dbReference type="EMBL" id="CRL03568.1"/>
    </source>
</evidence>
<name>A0A1J1ITX9_9DIPT</name>